<dbReference type="Proteomes" id="UP001321486">
    <property type="component" value="Chromosome"/>
</dbReference>
<gene>
    <name evidence="1" type="ORF">GCM10025867_44290</name>
</gene>
<dbReference type="RefSeq" id="WP_286344813.1">
    <property type="nucleotide sequence ID" value="NZ_AP027732.1"/>
</dbReference>
<organism evidence="1 2">
    <name type="scientific">Frondihabitans sucicola</name>
    <dbReference type="NCBI Taxonomy" id="1268041"/>
    <lineage>
        <taxon>Bacteria</taxon>
        <taxon>Bacillati</taxon>
        <taxon>Actinomycetota</taxon>
        <taxon>Actinomycetes</taxon>
        <taxon>Micrococcales</taxon>
        <taxon>Microbacteriaceae</taxon>
        <taxon>Frondihabitans</taxon>
    </lineage>
</organism>
<reference evidence="2" key="1">
    <citation type="journal article" date="2019" name="Int. J. Syst. Evol. Microbiol.">
        <title>The Global Catalogue of Microorganisms (GCM) 10K type strain sequencing project: providing services to taxonomists for standard genome sequencing and annotation.</title>
        <authorList>
            <consortium name="The Broad Institute Genomics Platform"/>
            <consortium name="The Broad Institute Genome Sequencing Center for Infectious Disease"/>
            <person name="Wu L."/>
            <person name="Ma J."/>
        </authorList>
    </citation>
    <scope>NUCLEOTIDE SEQUENCE [LARGE SCALE GENOMIC DNA]</scope>
    <source>
        <strain evidence="2">NBRC 108728</strain>
    </source>
</reference>
<dbReference type="EMBL" id="AP027732">
    <property type="protein sequence ID" value="BDZ52188.1"/>
    <property type="molecule type" value="Genomic_DNA"/>
</dbReference>
<protein>
    <submittedName>
        <fullName evidence="1">Uncharacterized protein</fullName>
    </submittedName>
</protein>
<evidence type="ECO:0000313" key="1">
    <source>
        <dbReference type="EMBL" id="BDZ52188.1"/>
    </source>
</evidence>
<accession>A0ABM8GUP0</accession>
<proteinExistence type="predicted"/>
<evidence type="ECO:0000313" key="2">
    <source>
        <dbReference type="Proteomes" id="UP001321486"/>
    </source>
</evidence>
<name>A0ABM8GUP0_9MICO</name>
<sequence>MSELTIEFVVRDRTGAVAAVVTSGGVIDAEFASEQIARGEALYFAGPDSYVRARVRSIPALGGPYLYANWDGTRRNNLHDLARGLKRIDVRGVVHRDSAHRGEWIARLMGRAKAYLAA</sequence>
<keyword evidence="2" id="KW-1185">Reference proteome</keyword>